<evidence type="ECO:0000256" key="7">
    <source>
        <dbReference type="ARBA" id="ARBA00023014"/>
    </source>
</evidence>
<evidence type="ECO:0000256" key="5">
    <source>
        <dbReference type="ARBA" id="ARBA00022982"/>
    </source>
</evidence>
<feature type="domain" description="4Fe-4S ferredoxin-type" evidence="8">
    <location>
        <begin position="103"/>
        <end position="134"/>
    </location>
</feature>
<dbReference type="PATRIC" id="fig|1429043.3.peg.2851"/>
<dbReference type="CDD" id="cd10563">
    <property type="entry name" value="CooF_like"/>
    <property type="match status" value="1"/>
</dbReference>
<name>A0A0D2JCK5_9BACT</name>
<keyword evidence="6" id="KW-0408">Iron</keyword>
<evidence type="ECO:0000256" key="1">
    <source>
        <dbReference type="ARBA" id="ARBA00022448"/>
    </source>
</evidence>
<evidence type="ECO:0000259" key="8">
    <source>
        <dbReference type="PROSITE" id="PS51379"/>
    </source>
</evidence>
<dbReference type="InterPro" id="IPR050954">
    <property type="entry name" value="ET_IronSulfur_Cluster-Binding"/>
</dbReference>
<dbReference type="PROSITE" id="PS51379">
    <property type="entry name" value="4FE4S_FER_2"/>
    <property type="match status" value="2"/>
</dbReference>
<dbReference type="GO" id="GO:0051539">
    <property type="term" value="F:4 iron, 4 sulfur cluster binding"/>
    <property type="evidence" value="ECO:0007669"/>
    <property type="project" value="UniProtKB-KW"/>
</dbReference>
<keyword evidence="7" id="KW-0411">Iron-sulfur</keyword>
<evidence type="ECO:0000256" key="6">
    <source>
        <dbReference type="ARBA" id="ARBA00023004"/>
    </source>
</evidence>
<dbReference type="Proteomes" id="UP000032233">
    <property type="component" value="Unassembled WGS sequence"/>
</dbReference>
<proteinExistence type="predicted"/>
<dbReference type="STRING" id="1429043.X474_13430"/>
<dbReference type="PANTHER" id="PTHR43177">
    <property type="entry name" value="PROTEIN NRFC"/>
    <property type="match status" value="1"/>
</dbReference>
<evidence type="ECO:0000256" key="2">
    <source>
        <dbReference type="ARBA" id="ARBA00022485"/>
    </source>
</evidence>
<gene>
    <name evidence="9" type="ORF">X474_13430</name>
</gene>
<dbReference type="SUPFAM" id="SSF54862">
    <property type="entry name" value="4Fe-4S ferredoxins"/>
    <property type="match status" value="1"/>
</dbReference>
<evidence type="ECO:0000313" key="9">
    <source>
        <dbReference type="EMBL" id="KIX13481.1"/>
    </source>
</evidence>
<keyword evidence="2" id="KW-0004">4Fe-4S</keyword>
<accession>A0A0D2JCK5</accession>
<protein>
    <submittedName>
        <fullName evidence="9">4Fe-4S ferredoxin</fullName>
    </submittedName>
</protein>
<organism evidence="9 10">
    <name type="scientific">Dethiosulfatarculus sandiegensis</name>
    <dbReference type="NCBI Taxonomy" id="1429043"/>
    <lineage>
        <taxon>Bacteria</taxon>
        <taxon>Pseudomonadati</taxon>
        <taxon>Thermodesulfobacteriota</taxon>
        <taxon>Desulfarculia</taxon>
        <taxon>Desulfarculales</taxon>
        <taxon>Desulfarculaceae</taxon>
        <taxon>Dethiosulfatarculus</taxon>
    </lineage>
</organism>
<dbReference type="FunCoup" id="A0A0D2JCK5">
    <property type="interactions" value="117"/>
</dbReference>
<dbReference type="InterPro" id="IPR017900">
    <property type="entry name" value="4Fe4S_Fe_S_CS"/>
</dbReference>
<evidence type="ECO:0000313" key="10">
    <source>
        <dbReference type="Proteomes" id="UP000032233"/>
    </source>
</evidence>
<dbReference type="PROSITE" id="PS00198">
    <property type="entry name" value="4FE4S_FER_1"/>
    <property type="match status" value="1"/>
</dbReference>
<keyword evidence="1" id="KW-0813">Transport</keyword>
<evidence type="ECO:0000256" key="4">
    <source>
        <dbReference type="ARBA" id="ARBA00022737"/>
    </source>
</evidence>
<keyword evidence="4" id="KW-0677">Repeat</keyword>
<evidence type="ECO:0000256" key="3">
    <source>
        <dbReference type="ARBA" id="ARBA00022723"/>
    </source>
</evidence>
<feature type="domain" description="4Fe-4S ferredoxin-type" evidence="8">
    <location>
        <begin position="73"/>
        <end position="102"/>
    </location>
</feature>
<dbReference type="GO" id="GO:0046872">
    <property type="term" value="F:metal ion binding"/>
    <property type="evidence" value="ECO:0007669"/>
    <property type="project" value="UniProtKB-KW"/>
</dbReference>
<dbReference type="Gene3D" id="3.30.70.20">
    <property type="match status" value="2"/>
</dbReference>
<reference evidence="9 10" key="1">
    <citation type="submission" date="2013-11" db="EMBL/GenBank/DDBJ databases">
        <title>Metagenomic analysis of a methanogenic consortium involved in long chain n-alkane degradation.</title>
        <authorList>
            <person name="Davidova I.A."/>
            <person name="Callaghan A.V."/>
            <person name="Wawrik B."/>
            <person name="Pruitt S."/>
            <person name="Marks C."/>
            <person name="Duncan K.E."/>
            <person name="Suflita J.M."/>
        </authorList>
    </citation>
    <scope>NUCLEOTIDE SEQUENCE [LARGE SCALE GENOMIC DNA]</scope>
    <source>
        <strain evidence="9 10">SPR</strain>
    </source>
</reference>
<dbReference type="InParanoid" id="A0A0D2JCK5"/>
<sequence>MNCRLCEVHCLVSHSKSKDIIKAFRTERGKVVPRITVETSGPVSFAVQCRHCEDAYCLEACMTGAIALDPETGRITHDADRCVGCWMCIMVCPNGALRTNPAHHVVAGCDLCIETGTPACVEACPNEALYIEGDDE</sequence>
<keyword evidence="3" id="KW-0479">Metal-binding</keyword>
<dbReference type="InterPro" id="IPR017896">
    <property type="entry name" value="4Fe4S_Fe-S-bd"/>
</dbReference>
<keyword evidence="5" id="KW-0249">Electron transport</keyword>
<dbReference type="Pfam" id="PF13247">
    <property type="entry name" value="Fer4_11"/>
    <property type="match status" value="1"/>
</dbReference>
<dbReference type="EMBL" id="AZAC01000015">
    <property type="protein sequence ID" value="KIX13481.1"/>
    <property type="molecule type" value="Genomic_DNA"/>
</dbReference>
<dbReference type="AlphaFoldDB" id="A0A0D2JCK5"/>
<keyword evidence="10" id="KW-1185">Reference proteome</keyword>
<dbReference type="PANTHER" id="PTHR43177:SF5">
    <property type="entry name" value="ANAEROBIC DIMETHYL SULFOXIDE REDUCTASE CHAIN B-RELATED"/>
    <property type="match status" value="1"/>
</dbReference>
<comment type="caution">
    <text evidence="9">The sequence shown here is derived from an EMBL/GenBank/DDBJ whole genome shotgun (WGS) entry which is preliminary data.</text>
</comment>